<dbReference type="RefSeq" id="WP_381526803.1">
    <property type="nucleotide sequence ID" value="NZ_JBHULN010000021.1"/>
</dbReference>
<dbReference type="EMBL" id="JBHULN010000021">
    <property type="protein sequence ID" value="MFD2573790.1"/>
    <property type="molecule type" value="Genomic_DNA"/>
</dbReference>
<name>A0ABW5M9S6_9BACT</name>
<organism evidence="2 3">
    <name type="scientific">Spirosoma soli</name>
    <dbReference type="NCBI Taxonomy" id="1770529"/>
    <lineage>
        <taxon>Bacteria</taxon>
        <taxon>Pseudomonadati</taxon>
        <taxon>Bacteroidota</taxon>
        <taxon>Cytophagia</taxon>
        <taxon>Cytophagales</taxon>
        <taxon>Cytophagaceae</taxon>
        <taxon>Spirosoma</taxon>
    </lineage>
</organism>
<evidence type="ECO:0000313" key="3">
    <source>
        <dbReference type="Proteomes" id="UP001597469"/>
    </source>
</evidence>
<dbReference type="Proteomes" id="UP001597469">
    <property type="component" value="Unassembled WGS sequence"/>
</dbReference>
<evidence type="ECO:0000259" key="1">
    <source>
        <dbReference type="Pfam" id="PF13640"/>
    </source>
</evidence>
<keyword evidence="3" id="KW-1185">Reference proteome</keyword>
<accession>A0ABW5M9S6</accession>
<feature type="domain" description="Prolyl 4-hydroxylase alpha subunit Fe(2+) 2OG dioxygenase" evidence="1">
    <location>
        <begin position="123"/>
        <end position="222"/>
    </location>
</feature>
<dbReference type="Gene3D" id="2.60.120.620">
    <property type="entry name" value="q2cbj1_9rhob like domain"/>
    <property type="match status" value="1"/>
</dbReference>
<reference evidence="3" key="1">
    <citation type="journal article" date="2019" name="Int. J. Syst. Evol. Microbiol.">
        <title>The Global Catalogue of Microorganisms (GCM) 10K type strain sequencing project: providing services to taxonomists for standard genome sequencing and annotation.</title>
        <authorList>
            <consortium name="The Broad Institute Genomics Platform"/>
            <consortium name="The Broad Institute Genome Sequencing Center for Infectious Disease"/>
            <person name="Wu L."/>
            <person name="Ma J."/>
        </authorList>
    </citation>
    <scope>NUCLEOTIDE SEQUENCE [LARGE SCALE GENOMIC DNA]</scope>
    <source>
        <strain evidence="3">KCTC 42805</strain>
    </source>
</reference>
<protein>
    <submittedName>
        <fullName evidence="2">2OG-Fe(II) oxygenase</fullName>
    </submittedName>
</protein>
<evidence type="ECO:0000313" key="2">
    <source>
        <dbReference type="EMBL" id="MFD2573790.1"/>
    </source>
</evidence>
<dbReference type="InterPro" id="IPR044862">
    <property type="entry name" value="Pro_4_hyd_alph_FE2OG_OXY"/>
</dbReference>
<dbReference type="Pfam" id="PF13640">
    <property type="entry name" value="2OG-FeII_Oxy_3"/>
    <property type="match status" value="1"/>
</dbReference>
<comment type="caution">
    <text evidence="2">The sequence shown here is derived from an EMBL/GenBank/DDBJ whole genome shotgun (WGS) entry which is preliminary data.</text>
</comment>
<sequence length="286" mass="32740">MITTNPTTSDTLFDYDRWHNTLPTDAQRYQANQPYPHIALENFLEPWAAERALASFPAVGDAGWIHYVHVNEKKHGLNKMELLPAAVQDVIREMNSPRFVAYLSKLTGIPNLIPDDSLEGGGLHQSKRNGFLNVHADFTVHPHKRNWRRRVNLLIYLNHDWKPDYRGDLELWDRQMKGVVQKIAPIFNRCVIFNTDEDSYHGLPDPILCPDDMTRKSIALYYFTEEATTPTLRATNYKARPDDGAKAILIWLDKKAVATYTAIKRTLGLNDQFVSNILNKLGGKKS</sequence>
<gene>
    <name evidence="2" type="ORF">ACFSUS_24350</name>
</gene>
<proteinExistence type="predicted"/>